<feature type="transmembrane region" description="Helical" evidence="1">
    <location>
        <begin position="12"/>
        <end position="30"/>
    </location>
</feature>
<evidence type="ECO:0000313" key="2">
    <source>
        <dbReference type="EMBL" id="BCJ47026.1"/>
    </source>
</evidence>
<protein>
    <recommendedName>
        <fullName evidence="4">Integral membrane protein</fullName>
    </recommendedName>
</protein>
<dbReference type="InterPro" id="IPR049713">
    <property type="entry name" value="Pr6Pr-like"/>
</dbReference>
<evidence type="ECO:0000313" key="3">
    <source>
        <dbReference type="Proteomes" id="UP000676967"/>
    </source>
</evidence>
<evidence type="ECO:0008006" key="4">
    <source>
        <dbReference type="Google" id="ProtNLM"/>
    </source>
</evidence>
<proteinExistence type="predicted"/>
<feature type="transmembrane region" description="Helical" evidence="1">
    <location>
        <begin position="107"/>
        <end position="127"/>
    </location>
</feature>
<feature type="transmembrane region" description="Helical" evidence="1">
    <location>
        <begin position="179"/>
        <end position="201"/>
    </location>
</feature>
<keyword evidence="1" id="KW-0812">Transmembrane</keyword>
<dbReference type="NCBIfam" id="NF038065">
    <property type="entry name" value="Pr6Pr"/>
    <property type="match status" value="1"/>
</dbReference>
<feature type="transmembrane region" description="Helical" evidence="1">
    <location>
        <begin position="36"/>
        <end position="56"/>
    </location>
</feature>
<reference evidence="2 3" key="1">
    <citation type="submission" date="2020-08" db="EMBL/GenBank/DDBJ databases">
        <title>Whole genome shotgun sequence of Actinoplanes ianthinogenes NBRC 13996.</title>
        <authorList>
            <person name="Komaki H."/>
            <person name="Tamura T."/>
        </authorList>
    </citation>
    <scope>NUCLEOTIDE SEQUENCE [LARGE SCALE GENOMIC DNA]</scope>
    <source>
        <strain evidence="2 3">NBRC 13996</strain>
    </source>
</reference>
<name>A0ABM7M5Y6_9ACTN</name>
<keyword evidence="1" id="KW-0472">Membrane</keyword>
<sequence>MVAMRVLFRPQWWWRLLIVAAGIAGMWSYFQHLDDFITIGVLIAIGYYSGALYWMHRRRTTEAAAPRLRAALASWSLLGLVLLHVLARPGDPLDGLIGDNPANVVVHWSFFLTYYVVPGMVVLDWLLFRPYGAARWPDVFLRLLFPLGYVGLLLGRTVLFPEVRMYTGIYPFFNPRVRTWAEIGVLVLVLSAGYLLLNVLLVGFDRLRRPRVTTAAPPAWPATAVPPAADSTYPTWPGFTVPTGPAAPAWQQNDEIWRPPATR</sequence>
<dbReference type="Proteomes" id="UP000676967">
    <property type="component" value="Chromosome"/>
</dbReference>
<evidence type="ECO:0000256" key="1">
    <source>
        <dbReference type="SAM" id="Phobius"/>
    </source>
</evidence>
<keyword evidence="3" id="KW-1185">Reference proteome</keyword>
<keyword evidence="1" id="KW-1133">Transmembrane helix</keyword>
<organism evidence="2 3">
    <name type="scientific">Actinoplanes ianthinogenes</name>
    <dbReference type="NCBI Taxonomy" id="122358"/>
    <lineage>
        <taxon>Bacteria</taxon>
        <taxon>Bacillati</taxon>
        <taxon>Actinomycetota</taxon>
        <taxon>Actinomycetes</taxon>
        <taxon>Micromonosporales</taxon>
        <taxon>Micromonosporaceae</taxon>
        <taxon>Actinoplanes</taxon>
    </lineage>
</organism>
<feature type="transmembrane region" description="Helical" evidence="1">
    <location>
        <begin position="68"/>
        <end position="87"/>
    </location>
</feature>
<gene>
    <name evidence="2" type="ORF">Aiant_76830</name>
</gene>
<accession>A0ABM7M5Y6</accession>
<dbReference type="EMBL" id="AP023356">
    <property type="protein sequence ID" value="BCJ47026.1"/>
    <property type="molecule type" value="Genomic_DNA"/>
</dbReference>
<feature type="transmembrane region" description="Helical" evidence="1">
    <location>
        <begin position="139"/>
        <end position="159"/>
    </location>
</feature>